<dbReference type="EMBL" id="LSSM01004765">
    <property type="protein sequence ID" value="OMJ14166.1"/>
    <property type="molecule type" value="Genomic_DNA"/>
</dbReference>
<dbReference type="Proteomes" id="UP000187429">
    <property type="component" value="Unassembled WGS sequence"/>
</dbReference>
<keyword evidence="3" id="KW-1185">Reference proteome</keyword>
<dbReference type="OrthoDB" id="5751356at2759"/>
<reference evidence="3" key="2">
    <citation type="submission" date="2017-01" db="EMBL/GenBank/DDBJ databases">
        <authorList>
            <person name="Wang Y."/>
            <person name="White M."/>
            <person name="Kvist S."/>
            <person name="Moncalvo J.-M."/>
        </authorList>
    </citation>
    <scope>NUCLEOTIDE SEQUENCE [LARGE SCALE GENOMIC DNA]</scope>
    <source>
        <strain evidence="3">ID-206-W2</strain>
    </source>
</reference>
<protein>
    <submittedName>
        <fullName evidence="2">Uncharacterized protein</fullName>
    </submittedName>
</protein>
<evidence type="ECO:0000313" key="2">
    <source>
        <dbReference type="EMBL" id="OMJ16154.1"/>
    </source>
</evidence>
<proteinExistence type="predicted"/>
<dbReference type="EMBL" id="LSSM01003995">
    <property type="protein sequence ID" value="OMJ16154.1"/>
    <property type="molecule type" value="Genomic_DNA"/>
</dbReference>
<sequence>MYFKNLSGPQRNRLTTRLMYLGVFTVFASVGTSSLLPCHAVNSQIHLNEEAQQKDLNVNVIMNNVEKPE</sequence>
<dbReference type="AlphaFoldDB" id="A0A1R1XNF6"/>
<gene>
    <name evidence="2" type="ORF">AYI69_g7943</name>
    <name evidence="1" type="ORF">AYI69_g8714</name>
</gene>
<accession>A0A1R1XNF6</accession>
<organism evidence="2 3">
    <name type="scientific">Smittium culicis</name>
    <dbReference type="NCBI Taxonomy" id="133412"/>
    <lineage>
        <taxon>Eukaryota</taxon>
        <taxon>Fungi</taxon>
        <taxon>Fungi incertae sedis</taxon>
        <taxon>Zoopagomycota</taxon>
        <taxon>Kickxellomycotina</taxon>
        <taxon>Harpellomycetes</taxon>
        <taxon>Harpellales</taxon>
        <taxon>Legeriomycetaceae</taxon>
        <taxon>Smittium</taxon>
    </lineage>
</organism>
<evidence type="ECO:0000313" key="3">
    <source>
        <dbReference type="Proteomes" id="UP000187429"/>
    </source>
</evidence>
<reference evidence="2" key="1">
    <citation type="submission" date="2017-01" db="EMBL/GenBank/DDBJ databases">
        <authorList>
            <person name="Mah S.A."/>
            <person name="Swanson W.J."/>
            <person name="Moy G.W."/>
            <person name="Vacquier V.D."/>
        </authorList>
    </citation>
    <scope>NUCLEOTIDE SEQUENCE [LARGE SCALE GENOMIC DNA]</scope>
    <source>
        <strain evidence="2">ID-206-W2</strain>
    </source>
</reference>
<comment type="caution">
    <text evidence="2">The sequence shown here is derived from an EMBL/GenBank/DDBJ whole genome shotgun (WGS) entry which is preliminary data.</text>
</comment>
<evidence type="ECO:0000313" key="1">
    <source>
        <dbReference type="EMBL" id="OMJ14166.1"/>
    </source>
</evidence>
<name>A0A1R1XNF6_9FUNG</name>